<dbReference type="GO" id="GO:0097506">
    <property type="term" value="F:deaminated base DNA N-glycosylase activity"/>
    <property type="evidence" value="ECO:0007669"/>
    <property type="project" value="UniProtKB-ARBA"/>
</dbReference>
<evidence type="ECO:0000256" key="1">
    <source>
        <dbReference type="ARBA" id="ARBA00006521"/>
    </source>
</evidence>
<sequence length="487" mass="54883">MHAVLASETDLAGFRAEARELLAHQVPPEQVQWETAQAQNADLFSAPPATAAESRPRGVPKAASAIVPASFVRLCELVVLHSDPQRFALMYRLLWRLVHEPGLRNDPIDPDMLSAQQMAQSVRRDLHKMKAFVRFRPVPDEEHPGEVLHVAWFEPMHHIVEAAAPWFAARFANMRWAILTPERCVQWDLQQLHYGPGVGREQAPPPDAGEQLWLTYYQSIFNPARLKLQAMQQHMPRKYWHNLPEAQLIAPLAAQALERSGTMIEQPATQPLRRIPRPVRQDDPAVTLERDGIHSLEELKQATMRCRECPIGEFATQSVTGEGRLQAKLMFVGEQPGDQEDLRGHPFVGPAGQLLDRALAQLGLPRDEIFVSNAVKHFKFELRGKRRIHKSPSQREAAACLHWLEDEIALVRPRALVALGATAARSLMGRMVAVTAERGKWLERPDGRRVLITLHPSALLRMPPEEREAAFEAFVADLAQAREVFQG</sequence>
<comment type="similarity">
    <text evidence="1">Belongs to the uracil-DNA glycosylase (UDG) superfamily. Type 4 (UDGa) family.</text>
</comment>
<evidence type="ECO:0000256" key="3">
    <source>
        <dbReference type="ARBA" id="ARBA00022485"/>
    </source>
</evidence>
<keyword evidence="5" id="KW-0227">DNA damage</keyword>
<keyword evidence="7" id="KW-0408">Iron</keyword>
<dbReference type="HOGENOM" id="CLU_046101_1_0_4"/>
<name>F5Y2C4_RAMTT</name>
<dbReference type="SMART" id="SM00987">
    <property type="entry name" value="UreE_C"/>
    <property type="match status" value="1"/>
</dbReference>
<dbReference type="PATRIC" id="fig|365046.3.peg.40"/>
<dbReference type="Proteomes" id="UP000008385">
    <property type="component" value="Chromosome"/>
</dbReference>
<dbReference type="Pfam" id="PF03167">
    <property type="entry name" value="UDG"/>
    <property type="match status" value="1"/>
</dbReference>
<dbReference type="InterPro" id="IPR023875">
    <property type="entry name" value="DNA_repair_put"/>
</dbReference>
<keyword evidence="6" id="KW-0378">Hydrolase</keyword>
<evidence type="ECO:0000256" key="8">
    <source>
        <dbReference type="ARBA" id="ARBA00023014"/>
    </source>
</evidence>
<keyword evidence="9" id="KW-0234">DNA repair</keyword>
<evidence type="ECO:0000256" key="2">
    <source>
        <dbReference type="ARBA" id="ARBA00019403"/>
    </source>
</evidence>
<keyword evidence="3" id="KW-0004">4Fe-4S</keyword>
<dbReference type="InterPro" id="IPR036895">
    <property type="entry name" value="Uracil-DNA_glycosylase-like_sf"/>
</dbReference>
<reference evidence="11 12" key="2">
    <citation type="journal article" date="2011" name="PLoS ONE">
        <title>The Cyst-Dividing Bacterium Ramlibacter tataouinensis TTB310 Genome Reveals a Well-Stocked Toolbox for Adaptation to a Desert Environment.</title>
        <authorList>
            <person name="De Luca G."/>
            <person name="Barakat M."/>
            <person name="Ortet P."/>
            <person name="Fochesato S."/>
            <person name="Jourlin-Castelli C."/>
            <person name="Ansaldi M."/>
            <person name="Py B."/>
            <person name="Fichant G."/>
            <person name="Coutinho P.M."/>
            <person name="Voulhoux R."/>
            <person name="Bastien O."/>
            <person name="Marechal E."/>
            <person name="Henrissat B."/>
            <person name="Quentin Y."/>
            <person name="Noirot P."/>
            <person name="Filloux A."/>
            <person name="Mejean V."/>
            <person name="Dubow M.S."/>
            <person name="Barras F."/>
            <person name="Barbe V."/>
            <person name="Weissenbach J."/>
            <person name="Mihalcescu I."/>
            <person name="Vermeglio A."/>
            <person name="Achouak W."/>
            <person name="Heulin T."/>
        </authorList>
    </citation>
    <scope>NUCLEOTIDE SEQUENCE [LARGE SCALE GENOMIC DNA]</scope>
    <source>
        <strain evidence="12">ATCC BAA-407 / DSM 14655 / LMG 21543 / TTB310</strain>
    </source>
</reference>
<protein>
    <recommendedName>
        <fullName evidence="2">Type-4 uracil-DNA glycosylase</fullName>
    </recommendedName>
</protein>
<evidence type="ECO:0000256" key="9">
    <source>
        <dbReference type="ARBA" id="ARBA00023204"/>
    </source>
</evidence>
<dbReference type="eggNOG" id="COG1573">
    <property type="taxonomic scope" value="Bacteria"/>
</dbReference>
<dbReference type="AlphaFoldDB" id="F5Y2C4"/>
<evidence type="ECO:0000256" key="5">
    <source>
        <dbReference type="ARBA" id="ARBA00022763"/>
    </source>
</evidence>
<dbReference type="InterPro" id="IPR051536">
    <property type="entry name" value="UDG_Type-4/5"/>
</dbReference>
<evidence type="ECO:0000256" key="4">
    <source>
        <dbReference type="ARBA" id="ARBA00022723"/>
    </source>
</evidence>
<dbReference type="Pfam" id="PF13566">
    <property type="entry name" value="DUF4130"/>
    <property type="match status" value="1"/>
</dbReference>
<dbReference type="InterPro" id="IPR005122">
    <property type="entry name" value="Uracil-DNA_glycosylase-like"/>
</dbReference>
<keyword evidence="4" id="KW-0479">Metal-binding</keyword>
<dbReference type="SMART" id="SM00986">
    <property type="entry name" value="UDG"/>
    <property type="match status" value="1"/>
</dbReference>
<feature type="domain" description="Uracil-DNA glycosylase-like" evidence="10">
    <location>
        <begin position="320"/>
        <end position="475"/>
    </location>
</feature>
<dbReference type="GO" id="GO:0051539">
    <property type="term" value="F:4 iron, 4 sulfur cluster binding"/>
    <property type="evidence" value="ECO:0007669"/>
    <property type="project" value="UniProtKB-KW"/>
</dbReference>
<gene>
    <name evidence="11" type="ordered locus">Rta_00380</name>
</gene>
<dbReference type="OrthoDB" id="5290748at2"/>
<dbReference type="Gene3D" id="3.40.470.10">
    <property type="entry name" value="Uracil-DNA glycosylase-like domain"/>
    <property type="match status" value="1"/>
</dbReference>
<keyword evidence="8" id="KW-0411">Iron-sulfur</keyword>
<dbReference type="NCBIfam" id="TIGR03915">
    <property type="entry name" value="SAM_7_link_chp"/>
    <property type="match status" value="1"/>
</dbReference>
<keyword evidence="12" id="KW-1185">Reference proteome</keyword>
<evidence type="ECO:0000259" key="10">
    <source>
        <dbReference type="SMART" id="SM00986"/>
    </source>
</evidence>
<dbReference type="GO" id="GO:0006281">
    <property type="term" value="P:DNA repair"/>
    <property type="evidence" value="ECO:0007669"/>
    <property type="project" value="UniProtKB-KW"/>
</dbReference>
<dbReference type="NCBIfam" id="TIGR00758">
    <property type="entry name" value="UDG_fam4"/>
    <property type="match status" value="1"/>
</dbReference>
<evidence type="ECO:0000313" key="11">
    <source>
        <dbReference type="EMBL" id="AEG91098.1"/>
    </source>
</evidence>
<dbReference type="KEGG" id="rta:Rta_00380"/>
<dbReference type="EMBL" id="CP000245">
    <property type="protein sequence ID" value="AEG91098.1"/>
    <property type="molecule type" value="Genomic_DNA"/>
</dbReference>
<organism evidence="11 12">
    <name type="scientific">Ramlibacter tataouinensis (strain ATCC BAA-407 / DSM 14655 / LMG 21543 / TTB310)</name>
    <dbReference type="NCBI Taxonomy" id="365046"/>
    <lineage>
        <taxon>Bacteria</taxon>
        <taxon>Pseudomonadati</taxon>
        <taxon>Pseudomonadota</taxon>
        <taxon>Betaproteobacteria</taxon>
        <taxon>Burkholderiales</taxon>
        <taxon>Comamonadaceae</taxon>
        <taxon>Ramlibacter</taxon>
    </lineage>
</organism>
<dbReference type="GO" id="GO:0046872">
    <property type="term" value="F:metal ion binding"/>
    <property type="evidence" value="ECO:0007669"/>
    <property type="project" value="UniProtKB-KW"/>
</dbReference>
<dbReference type="NCBIfam" id="TIGR03914">
    <property type="entry name" value="UDG_fam_dom"/>
    <property type="match status" value="1"/>
</dbReference>
<reference evidence="12" key="1">
    <citation type="submission" date="2006-01" db="EMBL/GenBank/DDBJ databases">
        <title>Genome of the cyst-dividing bacterium Ramlibacter tataouinensis.</title>
        <authorList>
            <person name="Barakat M."/>
            <person name="Ortet P."/>
            <person name="De Luca G."/>
            <person name="Jourlin-Castelli C."/>
            <person name="Ansaldi M."/>
            <person name="Py B."/>
            <person name="Fichant G."/>
            <person name="Coutinho P."/>
            <person name="Voulhoux R."/>
            <person name="Bastien O."/>
            <person name="Roy S."/>
            <person name="Marechal E."/>
            <person name="Henrissat B."/>
            <person name="Quentin Y."/>
            <person name="Noirot P."/>
            <person name="Filloux A."/>
            <person name="Mejean V."/>
            <person name="DuBow M."/>
            <person name="Barras F."/>
            <person name="Heulin T."/>
        </authorList>
    </citation>
    <scope>NUCLEOTIDE SEQUENCE [LARGE SCALE GENOMIC DNA]</scope>
    <source>
        <strain evidence="12">ATCC BAA-407 / DSM 14655 / LMG 21543 / TTB310</strain>
    </source>
</reference>
<dbReference type="SUPFAM" id="SSF52141">
    <property type="entry name" value="Uracil-DNA glycosylase-like"/>
    <property type="match status" value="1"/>
</dbReference>
<dbReference type="InterPro" id="IPR005273">
    <property type="entry name" value="Ura-DNA_glyco_family4"/>
</dbReference>
<dbReference type="InterPro" id="IPR025404">
    <property type="entry name" value="DUF4130"/>
</dbReference>
<dbReference type="CDD" id="cd10030">
    <property type="entry name" value="UDG-F4_TTUDGA_SPO1dp_like"/>
    <property type="match status" value="1"/>
</dbReference>
<dbReference type="STRING" id="365046.Rta_00380"/>
<accession>F5Y2C4</accession>
<evidence type="ECO:0000313" key="12">
    <source>
        <dbReference type="Proteomes" id="UP000008385"/>
    </source>
</evidence>
<dbReference type="PANTHER" id="PTHR33693">
    <property type="entry name" value="TYPE-5 URACIL-DNA GLYCOSYLASE"/>
    <property type="match status" value="1"/>
</dbReference>
<evidence type="ECO:0000256" key="6">
    <source>
        <dbReference type="ARBA" id="ARBA00022801"/>
    </source>
</evidence>
<evidence type="ECO:0000256" key="7">
    <source>
        <dbReference type="ARBA" id="ARBA00023004"/>
    </source>
</evidence>
<dbReference type="RefSeq" id="WP_013899331.1">
    <property type="nucleotide sequence ID" value="NC_015677.1"/>
</dbReference>
<dbReference type="PANTHER" id="PTHR33693:SF9">
    <property type="entry name" value="TYPE-4 URACIL-DNA GLYCOSYLASE"/>
    <property type="match status" value="1"/>
</dbReference>
<proteinExistence type="inferred from homology"/>